<keyword evidence="2" id="KW-1185">Reference proteome</keyword>
<name>A0AA39DYV4_VITRO</name>
<proteinExistence type="predicted"/>
<gene>
    <name evidence="1" type="ORF">PVL29_006005</name>
</gene>
<dbReference type="AlphaFoldDB" id="A0AA39DYV4"/>
<dbReference type="EMBL" id="JARBHA010000005">
    <property type="protein sequence ID" value="KAJ9700480.1"/>
    <property type="molecule type" value="Genomic_DNA"/>
</dbReference>
<reference evidence="1 2" key="1">
    <citation type="journal article" date="2023" name="BMC Biotechnol.">
        <title>Vitis rotundifolia cv Carlos genome sequencing.</title>
        <authorList>
            <person name="Huff M."/>
            <person name="Hulse-Kemp A."/>
            <person name="Scheffler B."/>
            <person name="Youngblood R."/>
            <person name="Simpson S."/>
            <person name="Babiker E."/>
            <person name="Staton M."/>
        </authorList>
    </citation>
    <scope>NUCLEOTIDE SEQUENCE [LARGE SCALE GENOMIC DNA]</scope>
    <source>
        <tissue evidence="1">Leaf</tissue>
    </source>
</reference>
<organism evidence="1 2">
    <name type="scientific">Vitis rotundifolia</name>
    <name type="common">Muscadine grape</name>
    <dbReference type="NCBI Taxonomy" id="103349"/>
    <lineage>
        <taxon>Eukaryota</taxon>
        <taxon>Viridiplantae</taxon>
        <taxon>Streptophyta</taxon>
        <taxon>Embryophyta</taxon>
        <taxon>Tracheophyta</taxon>
        <taxon>Spermatophyta</taxon>
        <taxon>Magnoliopsida</taxon>
        <taxon>eudicotyledons</taxon>
        <taxon>Gunneridae</taxon>
        <taxon>Pentapetalae</taxon>
        <taxon>rosids</taxon>
        <taxon>Vitales</taxon>
        <taxon>Vitaceae</taxon>
        <taxon>Viteae</taxon>
        <taxon>Vitis</taxon>
    </lineage>
</organism>
<evidence type="ECO:0000313" key="2">
    <source>
        <dbReference type="Proteomes" id="UP001168098"/>
    </source>
</evidence>
<protein>
    <submittedName>
        <fullName evidence="1">Uncharacterized protein</fullName>
    </submittedName>
</protein>
<sequence>MNEVPCSCEGFLLGTELADPVPSLEHGPCGGSSFGDLGLKNPSASFNGRDSSVKYTYNLNPSLHDNMTIDGMLLIIICKVVSEMEEGGLEQMLGTAVAAPSQDFSEDLWKTV</sequence>
<accession>A0AA39DYV4</accession>
<comment type="caution">
    <text evidence="1">The sequence shown here is derived from an EMBL/GenBank/DDBJ whole genome shotgun (WGS) entry which is preliminary data.</text>
</comment>
<dbReference type="Proteomes" id="UP001168098">
    <property type="component" value="Unassembled WGS sequence"/>
</dbReference>
<evidence type="ECO:0000313" key="1">
    <source>
        <dbReference type="EMBL" id="KAJ9700480.1"/>
    </source>
</evidence>